<accession>A0A7W6IDQ8</accession>
<evidence type="ECO:0000259" key="3">
    <source>
        <dbReference type="PROSITE" id="PS50405"/>
    </source>
</evidence>
<dbReference type="PANTHER" id="PTHR44051:SF8">
    <property type="entry name" value="GLUTATHIONE S-TRANSFERASE GSTA"/>
    <property type="match status" value="1"/>
</dbReference>
<gene>
    <name evidence="4" type="ORF">GGR34_001239</name>
</gene>
<dbReference type="InterPro" id="IPR036282">
    <property type="entry name" value="Glutathione-S-Trfase_C_sf"/>
</dbReference>
<protein>
    <submittedName>
        <fullName evidence="4">Glutathione S-transferase</fullName>
        <ecNumber evidence="4">2.5.1.18</ecNumber>
    </submittedName>
</protein>
<dbReference type="Gene3D" id="1.20.1050.10">
    <property type="match status" value="1"/>
</dbReference>
<dbReference type="RefSeq" id="WP_027317540.1">
    <property type="nucleotide sequence ID" value="NZ_JACIDC010000003.1"/>
</dbReference>
<name>A0A7W6IDQ8_9HYPH</name>
<keyword evidence="4" id="KW-0808">Transferase</keyword>
<dbReference type="Proteomes" id="UP000519439">
    <property type="component" value="Unassembled WGS sequence"/>
</dbReference>
<keyword evidence="5" id="KW-1185">Reference proteome</keyword>
<dbReference type="SFLD" id="SFLDG00358">
    <property type="entry name" value="Main_(cytGST)"/>
    <property type="match status" value="1"/>
</dbReference>
<dbReference type="CDD" id="cd03057">
    <property type="entry name" value="GST_N_Beta"/>
    <property type="match status" value="1"/>
</dbReference>
<dbReference type="InterPro" id="IPR004045">
    <property type="entry name" value="Glutathione_S-Trfase_N"/>
</dbReference>
<evidence type="ECO:0000259" key="2">
    <source>
        <dbReference type="PROSITE" id="PS50404"/>
    </source>
</evidence>
<feature type="domain" description="GST N-terminal" evidence="2">
    <location>
        <begin position="1"/>
        <end position="80"/>
    </location>
</feature>
<dbReference type="EMBL" id="JACIDC010000003">
    <property type="protein sequence ID" value="MBB4039597.1"/>
    <property type="molecule type" value="Genomic_DNA"/>
</dbReference>
<proteinExistence type="inferred from homology"/>
<dbReference type="PROSITE" id="PS50404">
    <property type="entry name" value="GST_NTER"/>
    <property type="match status" value="1"/>
</dbReference>
<dbReference type="Gene3D" id="3.40.30.10">
    <property type="entry name" value="Glutaredoxin"/>
    <property type="match status" value="1"/>
</dbReference>
<dbReference type="EC" id="2.5.1.18" evidence="4"/>
<dbReference type="Pfam" id="PF02798">
    <property type="entry name" value="GST_N"/>
    <property type="match status" value="1"/>
</dbReference>
<comment type="caution">
    <text evidence="4">The sequence shown here is derived from an EMBL/GenBank/DDBJ whole genome shotgun (WGS) entry which is preliminary data.</text>
</comment>
<reference evidence="4 5" key="1">
    <citation type="submission" date="2020-08" db="EMBL/GenBank/DDBJ databases">
        <title>Genomic Encyclopedia of Type Strains, Phase IV (KMG-IV): sequencing the most valuable type-strain genomes for metagenomic binning, comparative biology and taxonomic classification.</title>
        <authorList>
            <person name="Goeker M."/>
        </authorList>
    </citation>
    <scope>NUCLEOTIDE SEQUENCE [LARGE SCALE GENOMIC DNA]</scope>
    <source>
        <strain evidence="4 5">DSM 15743</strain>
    </source>
</reference>
<dbReference type="SFLD" id="SFLDS00019">
    <property type="entry name" value="Glutathione_Transferase_(cytos"/>
    <property type="match status" value="1"/>
</dbReference>
<feature type="domain" description="GST C-terminal" evidence="3">
    <location>
        <begin position="86"/>
        <end position="210"/>
    </location>
</feature>
<dbReference type="PROSITE" id="PS50405">
    <property type="entry name" value="GST_CTER"/>
    <property type="match status" value="1"/>
</dbReference>
<evidence type="ECO:0000256" key="1">
    <source>
        <dbReference type="RuleBase" id="RU003494"/>
    </source>
</evidence>
<dbReference type="InterPro" id="IPR040079">
    <property type="entry name" value="Glutathione_S-Trfase"/>
</dbReference>
<comment type="similarity">
    <text evidence="1">Belongs to the GST superfamily.</text>
</comment>
<dbReference type="AlphaFoldDB" id="A0A7W6IDQ8"/>
<dbReference type="InterPro" id="IPR036249">
    <property type="entry name" value="Thioredoxin-like_sf"/>
</dbReference>
<evidence type="ECO:0000313" key="4">
    <source>
        <dbReference type="EMBL" id="MBB4039597.1"/>
    </source>
</evidence>
<dbReference type="InterPro" id="IPR004046">
    <property type="entry name" value="GST_C"/>
</dbReference>
<dbReference type="PANTHER" id="PTHR44051">
    <property type="entry name" value="GLUTATHIONE S-TRANSFERASE-RELATED"/>
    <property type="match status" value="1"/>
</dbReference>
<dbReference type="SUPFAM" id="SSF52833">
    <property type="entry name" value="Thioredoxin-like"/>
    <property type="match status" value="1"/>
</dbReference>
<organism evidence="4 5">
    <name type="scientific">Microvirga flocculans</name>
    <dbReference type="NCBI Taxonomy" id="217168"/>
    <lineage>
        <taxon>Bacteria</taxon>
        <taxon>Pseudomonadati</taxon>
        <taxon>Pseudomonadota</taxon>
        <taxon>Alphaproteobacteria</taxon>
        <taxon>Hyphomicrobiales</taxon>
        <taxon>Methylobacteriaceae</taxon>
        <taxon>Microvirga</taxon>
    </lineage>
</organism>
<dbReference type="SFLD" id="SFLDG01150">
    <property type="entry name" value="Main.1:_Beta-like"/>
    <property type="match status" value="1"/>
</dbReference>
<dbReference type="GO" id="GO:0004364">
    <property type="term" value="F:glutathione transferase activity"/>
    <property type="evidence" value="ECO:0007669"/>
    <property type="project" value="UniProtKB-EC"/>
</dbReference>
<dbReference type="Pfam" id="PF00043">
    <property type="entry name" value="GST_C"/>
    <property type="match status" value="1"/>
</dbReference>
<dbReference type="SUPFAM" id="SSF47616">
    <property type="entry name" value="GST C-terminal domain-like"/>
    <property type="match status" value="1"/>
</dbReference>
<evidence type="ECO:0000313" key="5">
    <source>
        <dbReference type="Proteomes" id="UP000519439"/>
    </source>
</evidence>
<dbReference type="CDD" id="cd03188">
    <property type="entry name" value="GST_C_Beta"/>
    <property type="match status" value="1"/>
</dbReference>
<sequence>MLKLYYSPGACSMAAHIALEETGVDYETCSVLVSKGETQTPEYLSLNPRGYVPLLDLGGERLTEVVAILVHLARRYPEVGLAPAVGSLAEARVMELAAWLTNTLHVAYACLWRPKRFTTDEAAGKAISEAATARIDALNQEIETHLAKRSFAVGETYTFADPYLLVFFRWANRIGLDASSRYPNWTQWARRIEARPSVAHVLAKEGVSLWS</sequence>
<dbReference type="InterPro" id="IPR010987">
    <property type="entry name" value="Glutathione-S-Trfase_C-like"/>
</dbReference>